<gene>
    <name evidence="3" type="ORF">B7R21_08940</name>
</gene>
<protein>
    <recommendedName>
        <fullName evidence="2">DUF2231 domain-containing protein</fullName>
    </recommendedName>
</protein>
<keyword evidence="1" id="KW-1133">Transmembrane helix</keyword>
<feature type="transmembrane region" description="Helical" evidence="1">
    <location>
        <begin position="41"/>
        <end position="59"/>
    </location>
</feature>
<evidence type="ECO:0000259" key="2">
    <source>
        <dbReference type="Pfam" id="PF09990"/>
    </source>
</evidence>
<feature type="transmembrane region" description="Helical" evidence="1">
    <location>
        <begin position="133"/>
        <end position="155"/>
    </location>
</feature>
<dbReference type="OrthoDB" id="4864772at2"/>
<proteinExistence type="predicted"/>
<accession>A0A3E0VUC0</accession>
<dbReference type="RefSeq" id="WP_116282905.1">
    <property type="nucleotide sequence ID" value="NZ_NBXA01000020.1"/>
</dbReference>
<feature type="transmembrane region" description="Helical" evidence="1">
    <location>
        <begin position="87"/>
        <end position="106"/>
    </location>
</feature>
<sequence>MFDTFFGLPLHPFIVHATEVTVPLSAVLVLLTAAWPRFRRWSGYLTLAVSLVALVLVPISTQSGEKLQARVGESDLIETHAELADGLLPWVIGLVVVAAALLWWNIRERRARRAVSTDDASSPAKPAGRSLRWVPITLLALALVASSGTTVQAILVGHSGATAVWSEDMGTSAPSGDSK</sequence>
<dbReference type="EMBL" id="NBXA01000020">
    <property type="protein sequence ID" value="RFA12963.1"/>
    <property type="molecule type" value="Genomic_DNA"/>
</dbReference>
<name>A0A3E0VUC0_9MICO</name>
<evidence type="ECO:0000313" key="4">
    <source>
        <dbReference type="Proteomes" id="UP000256709"/>
    </source>
</evidence>
<reference evidence="3 4" key="1">
    <citation type="submission" date="2017-04" db="EMBL/GenBank/DDBJ databases">
        <title>Comparative genome analysis of Subtercola boreus.</title>
        <authorList>
            <person name="Cho Y.-J."/>
            <person name="Cho A."/>
            <person name="Kim O.-S."/>
            <person name="Lee J.-I."/>
        </authorList>
    </citation>
    <scope>NUCLEOTIDE SEQUENCE [LARGE SCALE GENOMIC DNA]</scope>
    <source>
        <strain evidence="3 4">P27444</strain>
    </source>
</reference>
<dbReference type="InterPro" id="IPR019251">
    <property type="entry name" value="DUF2231_TM"/>
</dbReference>
<organism evidence="3 4">
    <name type="scientific">Subtercola boreus</name>
    <dbReference type="NCBI Taxonomy" id="120213"/>
    <lineage>
        <taxon>Bacteria</taxon>
        <taxon>Bacillati</taxon>
        <taxon>Actinomycetota</taxon>
        <taxon>Actinomycetes</taxon>
        <taxon>Micrococcales</taxon>
        <taxon>Microbacteriaceae</taxon>
        <taxon>Subtercola</taxon>
    </lineage>
</organism>
<dbReference type="AlphaFoldDB" id="A0A3E0VUC0"/>
<evidence type="ECO:0000313" key="3">
    <source>
        <dbReference type="EMBL" id="RFA12963.1"/>
    </source>
</evidence>
<dbReference type="Proteomes" id="UP000256709">
    <property type="component" value="Unassembled WGS sequence"/>
</dbReference>
<feature type="domain" description="DUF2231" evidence="2">
    <location>
        <begin position="7"/>
        <end position="172"/>
    </location>
</feature>
<comment type="caution">
    <text evidence="3">The sequence shown here is derived from an EMBL/GenBank/DDBJ whole genome shotgun (WGS) entry which is preliminary data.</text>
</comment>
<feature type="transmembrane region" description="Helical" evidence="1">
    <location>
        <begin position="13"/>
        <end position="34"/>
    </location>
</feature>
<keyword evidence="1" id="KW-0812">Transmembrane</keyword>
<keyword evidence="1" id="KW-0472">Membrane</keyword>
<evidence type="ECO:0000256" key="1">
    <source>
        <dbReference type="SAM" id="Phobius"/>
    </source>
</evidence>
<dbReference type="Pfam" id="PF09990">
    <property type="entry name" value="DUF2231"/>
    <property type="match status" value="1"/>
</dbReference>